<organism evidence="5 6">
    <name type="scientific">Coemansia spiralis</name>
    <dbReference type="NCBI Taxonomy" id="417178"/>
    <lineage>
        <taxon>Eukaryota</taxon>
        <taxon>Fungi</taxon>
        <taxon>Fungi incertae sedis</taxon>
        <taxon>Zoopagomycota</taxon>
        <taxon>Kickxellomycotina</taxon>
        <taxon>Kickxellomycetes</taxon>
        <taxon>Kickxellales</taxon>
        <taxon>Kickxellaceae</taxon>
        <taxon>Coemansia</taxon>
    </lineage>
</organism>
<keyword evidence="1" id="KW-0677">Repeat</keyword>
<evidence type="ECO:0000256" key="3">
    <source>
        <dbReference type="PROSITE-ProRule" id="PRU00703"/>
    </source>
</evidence>
<evidence type="ECO:0000313" key="5">
    <source>
        <dbReference type="EMBL" id="KAJ2676795.1"/>
    </source>
</evidence>
<dbReference type="OrthoDB" id="449052at2759"/>
<dbReference type="PROSITE" id="PS51371">
    <property type="entry name" value="CBS"/>
    <property type="match status" value="2"/>
</dbReference>
<comment type="caution">
    <text evidence="5">The sequence shown here is derived from an EMBL/GenBank/DDBJ whole genome shotgun (WGS) entry which is preliminary data.</text>
</comment>
<dbReference type="Gene3D" id="3.10.580.10">
    <property type="entry name" value="CBS-domain"/>
    <property type="match status" value="2"/>
</dbReference>
<dbReference type="InterPro" id="IPR050511">
    <property type="entry name" value="AMPK_gamma/SDS23_families"/>
</dbReference>
<gene>
    <name evidence="5" type="ORF">GGI25_003440</name>
</gene>
<dbReference type="AlphaFoldDB" id="A0A9W8KWK0"/>
<dbReference type="SUPFAM" id="SSF54631">
    <property type="entry name" value="CBS-domain pair"/>
    <property type="match status" value="2"/>
</dbReference>
<evidence type="ECO:0000313" key="6">
    <source>
        <dbReference type="Proteomes" id="UP001151518"/>
    </source>
</evidence>
<reference evidence="5" key="1">
    <citation type="submission" date="2022-07" db="EMBL/GenBank/DDBJ databases">
        <title>Phylogenomic reconstructions and comparative analyses of Kickxellomycotina fungi.</title>
        <authorList>
            <person name="Reynolds N.K."/>
            <person name="Stajich J.E."/>
            <person name="Barry K."/>
            <person name="Grigoriev I.V."/>
            <person name="Crous P."/>
            <person name="Smith M.E."/>
        </authorList>
    </citation>
    <scope>NUCLEOTIDE SEQUENCE</scope>
    <source>
        <strain evidence="5">NRRL 3115</strain>
    </source>
</reference>
<protein>
    <recommendedName>
        <fullName evidence="4">CBS domain-containing protein</fullName>
    </recommendedName>
</protein>
<proteinExistence type="predicted"/>
<sequence length="361" mass="39487">MKASELAKYTVYDVLEYRGNPRLYYSVNESSNIEDALALMNKHNIVSLPVFGDSATSSDRAFVDIVSVYDLRDYIVNSPGLEKEVEFQMLSGRASGKPTVLQDTIAQVVRSRKHASQEIAADASLEDLVRLFSVRGQHRVLVTGLHNADKDAILFDNARQVPNSGRARGVSVDSGCSSILSLSVGTNDNDDGDSTESAGAVCGLTQYDVLRFIQHHNHELGHALLDTSVTDIVKELPQAHTSLVYLTIRDSALHAFKQLSSVHASALPVVDYDGQLITEVAGASLRRLNTGSVGFLGKPVLAFMFGLRIPVDNPYIIHSNFNISQIMSGLLQMNCRRAWLVDSNNRPIAVISLADVLRHLL</sequence>
<accession>A0A9W8KWK0</accession>
<name>A0A9W8KWK0_9FUNG</name>
<dbReference type="SMART" id="SM00116">
    <property type="entry name" value="CBS"/>
    <property type="match status" value="3"/>
</dbReference>
<dbReference type="EMBL" id="JANBTW010000037">
    <property type="protein sequence ID" value="KAJ2676795.1"/>
    <property type="molecule type" value="Genomic_DNA"/>
</dbReference>
<dbReference type="Pfam" id="PF00571">
    <property type="entry name" value="CBS"/>
    <property type="match status" value="2"/>
</dbReference>
<dbReference type="InterPro" id="IPR046342">
    <property type="entry name" value="CBS_dom_sf"/>
</dbReference>
<dbReference type="PANTHER" id="PTHR13780:SF128">
    <property type="entry name" value="CBS DOMAIN-CONTAINING PROTEIN"/>
    <property type="match status" value="1"/>
</dbReference>
<feature type="domain" description="CBS" evidence="4">
    <location>
        <begin position="19"/>
        <end position="84"/>
    </location>
</feature>
<evidence type="ECO:0000256" key="2">
    <source>
        <dbReference type="ARBA" id="ARBA00023122"/>
    </source>
</evidence>
<feature type="domain" description="CBS" evidence="4">
    <location>
        <begin position="308"/>
        <end position="361"/>
    </location>
</feature>
<keyword evidence="2 3" id="KW-0129">CBS domain</keyword>
<evidence type="ECO:0000259" key="4">
    <source>
        <dbReference type="PROSITE" id="PS51371"/>
    </source>
</evidence>
<evidence type="ECO:0000256" key="1">
    <source>
        <dbReference type="ARBA" id="ARBA00022737"/>
    </source>
</evidence>
<dbReference type="Proteomes" id="UP001151518">
    <property type="component" value="Unassembled WGS sequence"/>
</dbReference>
<dbReference type="PANTHER" id="PTHR13780">
    <property type="entry name" value="AMP-ACTIVATED PROTEIN KINASE, GAMMA REGULATORY SUBUNIT"/>
    <property type="match status" value="1"/>
</dbReference>
<dbReference type="InterPro" id="IPR000644">
    <property type="entry name" value="CBS_dom"/>
</dbReference>